<feature type="chain" id="PRO_5038941856" evidence="2">
    <location>
        <begin position="20"/>
        <end position="148"/>
    </location>
</feature>
<dbReference type="PROSITE" id="PS51257">
    <property type="entry name" value="PROKAR_LIPOPROTEIN"/>
    <property type="match status" value="1"/>
</dbReference>
<evidence type="ECO:0000256" key="2">
    <source>
        <dbReference type="SAM" id="SignalP"/>
    </source>
</evidence>
<organism evidence="4 5">
    <name type="scientific">Listeria booriae</name>
    <dbReference type="NCBI Taxonomy" id="1552123"/>
    <lineage>
        <taxon>Bacteria</taxon>
        <taxon>Bacillati</taxon>
        <taxon>Bacillota</taxon>
        <taxon>Bacilli</taxon>
        <taxon>Bacillales</taxon>
        <taxon>Listeriaceae</taxon>
        <taxon>Listeria</taxon>
    </lineage>
</organism>
<dbReference type="RefSeq" id="WP_185414167.1">
    <property type="nucleotide sequence ID" value="NZ_JAARRT010000006.1"/>
</dbReference>
<gene>
    <name evidence="4" type="ORF">HB907_13310</name>
</gene>
<keyword evidence="1 2" id="KW-0732">Signal</keyword>
<dbReference type="EMBL" id="JAARRU010000004">
    <property type="protein sequence ID" value="MBC1566385.1"/>
    <property type="molecule type" value="Genomic_DNA"/>
</dbReference>
<evidence type="ECO:0000259" key="3">
    <source>
        <dbReference type="Pfam" id="PF11611"/>
    </source>
</evidence>
<reference evidence="4 5" key="1">
    <citation type="submission" date="2020-03" db="EMBL/GenBank/DDBJ databases">
        <title>Soil Listeria distribution.</title>
        <authorList>
            <person name="Liao J."/>
            <person name="Wiedmann M."/>
        </authorList>
    </citation>
    <scope>NUCLEOTIDE SEQUENCE [LARGE SCALE GENOMIC DNA]</scope>
    <source>
        <strain evidence="4 5">FSL L7-1427</strain>
    </source>
</reference>
<accession>A0A841ZY16</accession>
<dbReference type="Gene3D" id="2.60.40.1240">
    <property type="match status" value="1"/>
</dbReference>
<proteinExistence type="predicted"/>
<dbReference type="Pfam" id="PF11611">
    <property type="entry name" value="DUF4352"/>
    <property type="match status" value="1"/>
</dbReference>
<protein>
    <submittedName>
        <fullName evidence="4">DUF4352 domain-containing protein</fullName>
    </submittedName>
</protein>
<dbReference type="InterPro" id="IPR029051">
    <property type="entry name" value="DUF4352"/>
</dbReference>
<feature type="domain" description="DUF4352" evidence="3">
    <location>
        <begin position="36"/>
        <end position="132"/>
    </location>
</feature>
<dbReference type="AlphaFoldDB" id="A0A841ZY16"/>
<sequence length="148" mass="16168">MKRLTLGALVLIAAMFIAACGQTKDEVKDDRSAKTYQNIDFKVKHVTTTKKGNEGKKDLVRIEMAIENNDVAEVGVGGGDFKVKPNGDKEMEVAPGTANFGDMIKPGKILTGKITYEIPANTKSLQLLYQPDGKKTELSWELAVPKNK</sequence>
<evidence type="ECO:0000313" key="5">
    <source>
        <dbReference type="Proteomes" id="UP000586951"/>
    </source>
</evidence>
<evidence type="ECO:0000313" key="4">
    <source>
        <dbReference type="EMBL" id="MBC1566385.1"/>
    </source>
</evidence>
<feature type="signal peptide" evidence="2">
    <location>
        <begin position="1"/>
        <end position="19"/>
    </location>
</feature>
<name>A0A841ZY16_9LIST</name>
<dbReference type="InterPro" id="IPR029050">
    <property type="entry name" value="Immunoprotect_excell_Ig-like"/>
</dbReference>
<dbReference type="Proteomes" id="UP000586951">
    <property type="component" value="Unassembled WGS sequence"/>
</dbReference>
<evidence type="ECO:0000256" key="1">
    <source>
        <dbReference type="ARBA" id="ARBA00022729"/>
    </source>
</evidence>
<comment type="caution">
    <text evidence="4">The sequence shown here is derived from an EMBL/GenBank/DDBJ whole genome shotgun (WGS) entry which is preliminary data.</text>
</comment>